<reference evidence="3" key="1">
    <citation type="submission" date="2023-10" db="EMBL/GenBank/DDBJ databases">
        <authorList>
            <person name="Chen Y."/>
            <person name="Shah S."/>
            <person name="Dougan E. K."/>
            <person name="Thang M."/>
            <person name="Chan C."/>
        </authorList>
    </citation>
    <scope>NUCLEOTIDE SEQUENCE [LARGE SCALE GENOMIC DNA]</scope>
</reference>
<sequence length="253" mass="28825">MLEKGVVPGAHLIHKAVSNRFFELVAETLDDKRIQIDGLRLLDLVRAHEINASYNLQNRLLAAWKGRQLPGTVVEYLVEMKHAGVSLSKWAYRSIVVACERSDPEFALTVCNEMEGSGIQLYREAYNAALGIRLQLGMHNAAHELFMKRVDHAVAPNSRTYSIMIRVYSFSGQHEKTIAIFETMRGHPFEPDHIDYHHAIRSCIMIQRVEYAVKLYRDASQAKLPLPASTYVILSRACERVGWKSLANKFEME</sequence>
<feature type="repeat" description="PPR" evidence="2">
    <location>
        <begin position="157"/>
        <end position="191"/>
    </location>
</feature>
<evidence type="ECO:0000256" key="1">
    <source>
        <dbReference type="ARBA" id="ARBA00022737"/>
    </source>
</evidence>
<dbReference type="Gene3D" id="1.25.40.10">
    <property type="entry name" value="Tetratricopeptide repeat domain"/>
    <property type="match status" value="1"/>
</dbReference>
<dbReference type="NCBIfam" id="TIGR00756">
    <property type="entry name" value="PPR"/>
    <property type="match status" value="1"/>
</dbReference>
<evidence type="ECO:0008006" key="5">
    <source>
        <dbReference type="Google" id="ProtNLM"/>
    </source>
</evidence>
<protein>
    <recommendedName>
        <fullName evidence="5">Pentacotripeptide-repeat region of PRORP domain-containing protein</fullName>
    </recommendedName>
</protein>
<organism evidence="3 4">
    <name type="scientific">Prorocentrum cordatum</name>
    <dbReference type="NCBI Taxonomy" id="2364126"/>
    <lineage>
        <taxon>Eukaryota</taxon>
        <taxon>Sar</taxon>
        <taxon>Alveolata</taxon>
        <taxon>Dinophyceae</taxon>
        <taxon>Prorocentrales</taxon>
        <taxon>Prorocentraceae</taxon>
        <taxon>Prorocentrum</taxon>
    </lineage>
</organism>
<comment type="caution">
    <text evidence="3">The sequence shown here is derived from an EMBL/GenBank/DDBJ whole genome shotgun (WGS) entry which is preliminary data.</text>
</comment>
<gene>
    <name evidence="3" type="ORF">PCOR1329_LOCUS58674</name>
</gene>
<dbReference type="InterPro" id="IPR011990">
    <property type="entry name" value="TPR-like_helical_dom_sf"/>
</dbReference>
<dbReference type="EMBL" id="CAUYUJ010017283">
    <property type="protein sequence ID" value="CAK0873466.1"/>
    <property type="molecule type" value="Genomic_DNA"/>
</dbReference>
<proteinExistence type="predicted"/>
<dbReference type="PANTHER" id="PTHR47936">
    <property type="entry name" value="PPR_LONG DOMAIN-CONTAINING PROTEIN"/>
    <property type="match status" value="1"/>
</dbReference>
<keyword evidence="4" id="KW-1185">Reference proteome</keyword>
<dbReference type="InterPro" id="IPR002885">
    <property type="entry name" value="PPR_rpt"/>
</dbReference>
<accession>A0ABN9VJT2</accession>
<evidence type="ECO:0000256" key="2">
    <source>
        <dbReference type="PROSITE-ProRule" id="PRU00708"/>
    </source>
</evidence>
<dbReference type="PROSITE" id="PS51375">
    <property type="entry name" value="PPR"/>
    <property type="match status" value="1"/>
</dbReference>
<dbReference type="Proteomes" id="UP001189429">
    <property type="component" value="Unassembled WGS sequence"/>
</dbReference>
<dbReference type="Pfam" id="PF13041">
    <property type="entry name" value="PPR_2"/>
    <property type="match status" value="1"/>
</dbReference>
<name>A0ABN9VJT2_9DINO</name>
<dbReference type="PANTHER" id="PTHR47936:SF1">
    <property type="entry name" value="PENTATRICOPEPTIDE REPEAT-CONTAINING PROTEIN GUN1, CHLOROPLASTIC"/>
    <property type="match status" value="1"/>
</dbReference>
<keyword evidence="1" id="KW-0677">Repeat</keyword>
<evidence type="ECO:0000313" key="4">
    <source>
        <dbReference type="Proteomes" id="UP001189429"/>
    </source>
</evidence>
<evidence type="ECO:0000313" key="3">
    <source>
        <dbReference type="EMBL" id="CAK0873466.1"/>
    </source>
</evidence>